<protein>
    <recommendedName>
        <fullName evidence="7">Tissue inhibitor of metalloproteinase</fullName>
    </recommendedName>
</protein>
<keyword evidence="4" id="KW-0732">Signal</keyword>
<evidence type="ECO:0000313" key="6">
    <source>
        <dbReference type="Proteomes" id="UP000542674"/>
    </source>
</evidence>
<sequence length="188" mass="19418">MARLRLAAHAAAALTLSVGLMTAAFANPASACSCFPNDTEGARYQRAQYVFHAQVLKETLDAGDPAQTWDDRYRYTVRPGVEYKGDVPRRLTVTTSTSGAACGIRLSVGQSYLVFAHGDASDGVIETMMCSGTRLSSGGPPNTTPPSATTTPPTTTTAPSTTCATGQTTAPSTAPSGPTTGTPTVPTR</sequence>
<dbReference type="Pfam" id="PF00965">
    <property type="entry name" value="TIMP"/>
    <property type="match status" value="1"/>
</dbReference>
<dbReference type="InterPro" id="IPR008993">
    <property type="entry name" value="TIMP-like_OB-fold"/>
</dbReference>
<dbReference type="Proteomes" id="UP000542674">
    <property type="component" value="Unassembled WGS sequence"/>
</dbReference>
<keyword evidence="6" id="KW-1185">Reference proteome</keyword>
<dbReference type="GO" id="GO:0008191">
    <property type="term" value="F:metalloendopeptidase inhibitor activity"/>
    <property type="evidence" value="ECO:0007669"/>
    <property type="project" value="InterPro"/>
</dbReference>
<evidence type="ECO:0008006" key="7">
    <source>
        <dbReference type="Google" id="ProtNLM"/>
    </source>
</evidence>
<dbReference type="EMBL" id="JACHJS010000001">
    <property type="protein sequence ID" value="MBB4964737.1"/>
    <property type="molecule type" value="Genomic_DNA"/>
</dbReference>
<dbReference type="AlphaFoldDB" id="A0A7W7T2C5"/>
<evidence type="ECO:0000256" key="2">
    <source>
        <dbReference type="ARBA" id="ARBA00022525"/>
    </source>
</evidence>
<dbReference type="RefSeq" id="WP_184667952.1">
    <property type="nucleotide sequence ID" value="NZ_BAABAI010000015.1"/>
</dbReference>
<keyword evidence="2" id="KW-0964">Secreted</keyword>
<feature type="chain" id="PRO_5031028576" description="Tissue inhibitor of metalloproteinase" evidence="4">
    <location>
        <begin position="32"/>
        <end position="188"/>
    </location>
</feature>
<feature type="region of interest" description="Disordered" evidence="3">
    <location>
        <begin position="131"/>
        <end position="188"/>
    </location>
</feature>
<evidence type="ECO:0000256" key="3">
    <source>
        <dbReference type="SAM" id="MobiDB-lite"/>
    </source>
</evidence>
<comment type="caution">
    <text evidence="5">The sequence shown here is derived from an EMBL/GenBank/DDBJ whole genome shotgun (WGS) entry which is preliminary data.</text>
</comment>
<accession>A0A7W7T2C5</accession>
<dbReference type="InterPro" id="IPR001820">
    <property type="entry name" value="TIMP"/>
</dbReference>
<dbReference type="Gene3D" id="2.40.50.120">
    <property type="match status" value="1"/>
</dbReference>
<feature type="signal peptide" evidence="4">
    <location>
        <begin position="1"/>
        <end position="31"/>
    </location>
</feature>
<gene>
    <name evidence="5" type="ORF">F4559_002096</name>
</gene>
<organism evidence="5 6">
    <name type="scientific">Saccharothrix violaceirubra</name>
    <dbReference type="NCBI Taxonomy" id="413306"/>
    <lineage>
        <taxon>Bacteria</taxon>
        <taxon>Bacillati</taxon>
        <taxon>Actinomycetota</taxon>
        <taxon>Actinomycetes</taxon>
        <taxon>Pseudonocardiales</taxon>
        <taxon>Pseudonocardiaceae</taxon>
        <taxon>Saccharothrix</taxon>
    </lineage>
</organism>
<evidence type="ECO:0000256" key="4">
    <source>
        <dbReference type="SAM" id="SignalP"/>
    </source>
</evidence>
<dbReference type="SUPFAM" id="SSF50242">
    <property type="entry name" value="TIMP-like"/>
    <property type="match status" value="1"/>
</dbReference>
<evidence type="ECO:0000313" key="5">
    <source>
        <dbReference type="EMBL" id="MBB4964737.1"/>
    </source>
</evidence>
<feature type="compositionally biased region" description="Low complexity" evidence="3">
    <location>
        <begin position="136"/>
        <end position="188"/>
    </location>
</feature>
<reference evidence="5 6" key="1">
    <citation type="submission" date="2020-08" db="EMBL/GenBank/DDBJ databases">
        <title>Sequencing the genomes of 1000 actinobacteria strains.</title>
        <authorList>
            <person name="Klenk H.-P."/>
        </authorList>
    </citation>
    <scope>NUCLEOTIDE SEQUENCE [LARGE SCALE GENOMIC DNA]</scope>
    <source>
        <strain evidence="5 6">DSM 45084</strain>
    </source>
</reference>
<dbReference type="GO" id="GO:0005576">
    <property type="term" value="C:extracellular region"/>
    <property type="evidence" value="ECO:0007669"/>
    <property type="project" value="UniProtKB-SubCell"/>
</dbReference>
<dbReference type="PROSITE" id="PS51257">
    <property type="entry name" value="PROKAR_LIPOPROTEIN"/>
    <property type="match status" value="1"/>
</dbReference>
<name>A0A7W7T2C5_9PSEU</name>
<evidence type="ECO:0000256" key="1">
    <source>
        <dbReference type="ARBA" id="ARBA00004613"/>
    </source>
</evidence>
<comment type="subcellular location">
    <subcellularLocation>
        <location evidence="1">Secreted</location>
    </subcellularLocation>
</comment>
<proteinExistence type="predicted"/>